<evidence type="ECO:0000313" key="7">
    <source>
        <dbReference type="Proteomes" id="UP000053815"/>
    </source>
</evidence>
<feature type="transmembrane region" description="Helical" evidence="5">
    <location>
        <begin position="35"/>
        <end position="53"/>
    </location>
</feature>
<organism evidence="6">
    <name type="scientific">Mucor ambiguus</name>
    <dbReference type="NCBI Taxonomy" id="91626"/>
    <lineage>
        <taxon>Eukaryota</taxon>
        <taxon>Fungi</taxon>
        <taxon>Fungi incertae sedis</taxon>
        <taxon>Mucoromycota</taxon>
        <taxon>Mucoromycotina</taxon>
        <taxon>Mucoromycetes</taxon>
        <taxon>Mucorales</taxon>
        <taxon>Mucorineae</taxon>
        <taxon>Mucoraceae</taxon>
        <taxon>Mucor</taxon>
    </lineage>
</organism>
<keyword evidence="3 5" id="KW-1133">Transmembrane helix</keyword>
<dbReference type="PANTHER" id="PTHR14856:SF9">
    <property type="entry name" value="PQ-LOOP REPEAT-CONTAINING PROTEIN 1"/>
    <property type="match status" value="1"/>
</dbReference>
<evidence type="ECO:0000313" key="6">
    <source>
        <dbReference type="EMBL" id="GAN00906.1"/>
    </source>
</evidence>
<keyword evidence="2 5" id="KW-0812">Transmembrane</keyword>
<dbReference type="Gene3D" id="1.20.1280.290">
    <property type="match status" value="1"/>
</dbReference>
<dbReference type="InterPro" id="IPR006603">
    <property type="entry name" value="PQ-loop_rpt"/>
</dbReference>
<feature type="transmembrane region" description="Helical" evidence="5">
    <location>
        <begin position="60"/>
        <end position="79"/>
    </location>
</feature>
<dbReference type="SMART" id="SM00679">
    <property type="entry name" value="CTNS"/>
    <property type="match status" value="1"/>
</dbReference>
<feature type="transmembrane region" description="Helical" evidence="5">
    <location>
        <begin position="138"/>
        <end position="159"/>
    </location>
</feature>
<protein>
    <submittedName>
        <fullName evidence="6">PQ-loop repeat-containing protein 1</fullName>
    </submittedName>
</protein>
<dbReference type="GO" id="GO:0016020">
    <property type="term" value="C:membrane"/>
    <property type="evidence" value="ECO:0007669"/>
    <property type="project" value="UniProtKB-SubCell"/>
</dbReference>
<dbReference type="InterPro" id="IPR052241">
    <property type="entry name" value="SLC66/Scramblase_ANY1"/>
</dbReference>
<evidence type="ECO:0000256" key="5">
    <source>
        <dbReference type="SAM" id="Phobius"/>
    </source>
</evidence>
<keyword evidence="7" id="KW-1185">Reference proteome</keyword>
<keyword evidence="4 5" id="KW-0472">Membrane</keyword>
<dbReference type="GO" id="GO:0005829">
    <property type="term" value="C:cytosol"/>
    <property type="evidence" value="ECO:0007669"/>
    <property type="project" value="GOC"/>
</dbReference>
<dbReference type="Proteomes" id="UP000053815">
    <property type="component" value="Unassembled WGS sequence"/>
</dbReference>
<dbReference type="GO" id="GO:0045332">
    <property type="term" value="P:phospholipid translocation"/>
    <property type="evidence" value="ECO:0007669"/>
    <property type="project" value="TreeGrafter"/>
</dbReference>
<sequence>MSEIADIILSVIMVIAPTVGYFDQASLQVIQSRDAVLGFNSVTCAILCFAKLGKRFDNTLLFQSIAMLTAMLALLQIVVKYKPHDLPFTPLIRHDSASSYSSSNSSNSSNSSHHHGAAIEQRIELKWYQRTFWDWDYFVDYVNCLLLFTSIIGILYVFLHRHEWFIEALGFLSLGIESTLPLPQLLTNFKNRSVDGFSLLILASWFLGDSFKAFYFFYQHSPIQFVACAIIQLTFDTIIVFQFILFSSYVKKLLGIGQPIALDQEYEPIN</sequence>
<dbReference type="GO" id="GO:0042147">
    <property type="term" value="P:retrograde transport, endosome to Golgi"/>
    <property type="evidence" value="ECO:0007669"/>
    <property type="project" value="TreeGrafter"/>
</dbReference>
<feature type="transmembrane region" description="Helical" evidence="5">
    <location>
        <begin position="197"/>
        <end position="217"/>
    </location>
</feature>
<dbReference type="EMBL" id="DF836292">
    <property type="protein sequence ID" value="GAN00906.1"/>
    <property type="molecule type" value="Genomic_DNA"/>
</dbReference>
<proteinExistence type="predicted"/>
<evidence type="ECO:0000256" key="1">
    <source>
        <dbReference type="ARBA" id="ARBA00004141"/>
    </source>
</evidence>
<accession>A0A0C9LZU3</accession>
<name>A0A0C9LZU3_9FUNG</name>
<dbReference type="AlphaFoldDB" id="A0A0C9LZU3"/>
<evidence type="ECO:0000256" key="2">
    <source>
        <dbReference type="ARBA" id="ARBA00022692"/>
    </source>
</evidence>
<dbReference type="FunFam" id="1.20.1280.290:FF:000005">
    <property type="entry name" value="PQ-loop repeat-containing protein 1"/>
    <property type="match status" value="1"/>
</dbReference>
<feature type="transmembrane region" description="Helical" evidence="5">
    <location>
        <begin position="223"/>
        <end position="246"/>
    </location>
</feature>
<dbReference type="PANTHER" id="PTHR14856">
    <property type="entry name" value="PQ-LOOP REPEAT-CONTAINING PROTEIN 1-LIKE PROTEIN"/>
    <property type="match status" value="1"/>
</dbReference>
<comment type="subcellular location">
    <subcellularLocation>
        <location evidence="1">Membrane</location>
        <topology evidence="1">Multi-pass membrane protein</topology>
    </subcellularLocation>
</comment>
<evidence type="ECO:0000256" key="3">
    <source>
        <dbReference type="ARBA" id="ARBA00022989"/>
    </source>
</evidence>
<dbReference type="Pfam" id="PF04193">
    <property type="entry name" value="PQ-loop"/>
    <property type="match status" value="1"/>
</dbReference>
<evidence type="ECO:0000256" key="4">
    <source>
        <dbReference type="ARBA" id="ARBA00023136"/>
    </source>
</evidence>
<dbReference type="GO" id="GO:0005802">
    <property type="term" value="C:trans-Golgi network"/>
    <property type="evidence" value="ECO:0007669"/>
    <property type="project" value="TreeGrafter"/>
</dbReference>
<dbReference type="GO" id="GO:0005768">
    <property type="term" value="C:endosome"/>
    <property type="evidence" value="ECO:0007669"/>
    <property type="project" value="TreeGrafter"/>
</dbReference>
<reference evidence="6" key="1">
    <citation type="submission" date="2014-09" db="EMBL/GenBank/DDBJ databases">
        <title>Draft genome sequence of an oleaginous Mucoromycotina fungus Mucor ambiguus NBRC6742.</title>
        <authorList>
            <person name="Takeda I."/>
            <person name="Yamane N."/>
            <person name="Morita T."/>
            <person name="Tamano K."/>
            <person name="Machida M."/>
            <person name="Baker S."/>
            <person name="Koike H."/>
        </authorList>
    </citation>
    <scope>NUCLEOTIDE SEQUENCE</scope>
    <source>
        <strain evidence="6">NBRC 6742</strain>
    </source>
</reference>
<dbReference type="STRING" id="91626.A0A0C9LZU3"/>
<dbReference type="OrthoDB" id="292213at2759"/>
<gene>
    <name evidence="6" type="ORF">MAM1_0003d00332</name>
</gene>
<feature type="transmembrane region" description="Helical" evidence="5">
    <location>
        <begin position="7"/>
        <end position="23"/>
    </location>
</feature>